<dbReference type="Gene3D" id="1.25.40.20">
    <property type="entry name" value="Ankyrin repeat-containing domain"/>
    <property type="match status" value="3"/>
</dbReference>
<dbReference type="SUPFAM" id="SSF48403">
    <property type="entry name" value="Ankyrin repeat"/>
    <property type="match status" value="2"/>
</dbReference>
<keyword evidence="4" id="KW-1185">Reference proteome</keyword>
<keyword evidence="2" id="KW-0040">ANK repeat</keyword>
<dbReference type="RefSeq" id="WP_338528121.1">
    <property type="nucleotide sequence ID" value="NZ_CP030941.1"/>
</dbReference>
<dbReference type="PANTHER" id="PTHR24189">
    <property type="entry name" value="MYOTROPHIN"/>
    <property type="match status" value="1"/>
</dbReference>
<dbReference type="InterPro" id="IPR002110">
    <property type="entry name" value="Ankyrin_rpt"/>
</dbReference>
<protein>
    <recommendedName>
        <fullName evidence="5">Ankyrin repeat domain-containing protein</fullName>
    </recommendedName>
</protein>
<evidence type="ECO:0000256" key="2">
    <source>
        <dbReference type="ARBA" id="ARBA00023043"/>
    </source>
</evidence>
<dbReference type="InterPro" id="IPR050745">
    <property type="entry name" value="Multifunctional_regulatory"/>
</dbReference>
<dbReference type="EMBL" id="CP030941">
    <property type="protein sequence ID" value="UUP15627.1"/>
    <property type="molecule type" value="Genomic_DNA"/>
</dbReference>
<accession>A0ABY5MFU3</accession>
<dbReference type="Proteomes" id="UP001342418">
    <property type="component" value="Chromosome"/>
</dbReference>
<evidence type="ECO:0000313" key="3">
    <source>
        <dbReference type="EMBL" id="UUP15627.1"/>
    </source>
</evidence>
<evidence type="ECO:0000313" key="4">
    <source>
        <dbReference type="Proteomes" id="UP001342418"/>
    </source>
</evidence>
<evidence type="ECO:0008006" key="5">
    <source>
        <dbReference type="Google" id="ProtNLM"/>
    </source>
</evidence>
<evidence type="ECO:0000256" key="1">
    <source>
        <dbReference type="ARBA" id="ARBA00022737"/>
    </source>
</evidence>
<dbReference type="SMART" id="SM00248">
    <property type="entry name" value="ANK"/>
    <property type="match status" value="6"/>
</dbReference>
<dbReference type="InterPro" id="IPR036770">
    <property type="entry name" value="Ankyrin_rpt-contain_sf"/>
</dbReference>
<name>A0ABY5MFU3_9HYPH</name>
<keyword evidence="1" id="KW-0677">Repeat</keyword>
<gene>
    <name evidence="3" type="ORF">NTH_00065</name>
</gene>
<reference evidence="3 4" key="1">
    <citation type="submission" date="2018-07" db="EMBL/GenBank/DDBJ databases">
        <title>Genome sequence of Nitratireductor thuwali#1536.</title>
        <authorList>
            <person name="Michoud G."/>
            <person name="Merlino G."/>
            <person name="Sefrji F.O."/>
            <person name="Daffonchio D."/>
        </authorList>
    </citation>
    <scope>NUCLEOTIDE SEQUENCE [LARGE SCALE GENOMIC DNA]</scope>
    <source>
        <strain evidence="4">Nit1536</strain>
    </source>
</reference>
<sequence>MKSLPRRPDIDHLKRQAKDLLADFRCATPEAIARFHNALPIAAGRDSAAISGLKLRLHDAQSCIAREYGFDSWADLKAYVDASRARDTDSGTLAEAFCGLVYAGDLAGGTNSARPKAATRLLADHPDLPKQDAWLACAVGDIEMVRRRIEEDPSWVNRTGGPLDLTPLIAVTHSSLLRIADYTGRLHEVVDLLLEAGADPNLTVGKRWAALAGAPGQEWQVSALHGAAGVNYDPDLTRRLLAAGADPNDGESLYHSLDKPICTPILLEAGAIVTGTNALYRCLDFDDLDTFGLLLSDAAGTDELKDGKLVLWAIRRRRSPAHIEALLEAGADPTARTPDGVSAYTHALRYGVPEVAAVLKKAGATADLDDADLFLAACASNDAEAARRIKARQPDLPATLDEARLRMLPELAAAGCSGSVRLMTDLGWPISVRGGDWSASALNHAVFRGDAELVRHLLGCGASWTEEHGYGDNVCGTLSWASWNRPVEDGDWVACAEALVEHGMPGAQRDPEYPECVLVGGKRRRFSEDVAAHLLESGSAPSG</sequence>
<organism evidence="3 4">
    <name type="scientific">Nitratireductor thuwali</name>
    <dbReference type="NCBI Taxonomy" id="2267699"/>
    <lineage>
        <taxon>Bacteria</taxon>
        <taxon>Pseudomonadati</taxon>
        <taxon>Pseudomonadota</taxon>
        <taxon>Alphaproteobacteria</taxon>
        <taxon>Hyphomicrobiales</taxon>
        <taxon>Phyllobacteriaceae</taxon>
        <taxon>Nitratireductor</taxon>
    </lineage>
</organism>
<dbReference type="PANTHER" id="PTHR24189:SF50">
    <property type="entry name" value="ANKYRIN REPEAT AND SOCS BOX PROTEIN 2"/>
    <property type="match status" value="1"/>
</dbReference>
<proteinExistence type="predicted"/>